<evidence type="ECO:0000256" key="1">
    <source>
        <dbReference type="SAM" id="MobiDB-lite"/>
    </source>
</evidence>
<organism evidence="2 3">
    <name type="scientific">Basidiobolus meristosporus CBS 931.73</name>
    <dbReference type="NCBI Taxonomy" id="1314790"/>
    <lineage>
        <taxon>Eukaryota</taxon>
        <taxon>Fungi</taxon>
        <taxon>Fungi incertae sedis</taxon>
        <taxon>Zoopagomycota</taxon>
        <taxon>Entomophthoromycotina</taxon>
        <taxon>Basidiobolomycetes</taxon>
        <taxon>Basidiobolales</taxon>
        <taxon>Basidiobolaceae</taxon>
        <taxon>Basidiobolus</taxon>
    </lineage>
</organism>
<sequence length="93" mass="10352">MCILSCIHTMAYVPLANTNVPESSPESPPNRHLNATRTSAFTHIVAGKIKETYGNLVGDEAARTLGREIEQQGQEELDLTYKKHHLKKSQFST</sequence>
<dbReference type="EMBL" id="MCFE01000015">
    <property type="protein sequence ID" value="ORY06552.1"/>
    <property type="molecule type" value="Genomic_DNA"/>
</dbReference>
<dbReference type="Proteomes" id="UP000193498">
    <property type="component" value="Unassembled WGS sequence"/>
</dbReference>
<feature type="region of interest" description="Disordered" evidence="1">
    <location>
        <begin position="17"/>
        <end position="37"/>
    </location>
</feature>
<evidence type="ECO:0008006" key="4">
    <source>
        <dbReference type="Google" id="ProtNLM"/>
    </source>
</evidence>
<name>A0A1Y1Z8G3_9FUNG</name>
<evidence type="ECO:0000313" key="2">
    <source>
        <dbReference type="EMBL" id="ORY06552.1"/>
    </source>
</evidence>
<evidence type="ECO:0000313" key="3">
    <source>
        <dbReference type="Proteomes" id="UP000193498"/>
    </source>
</evidence>
<keyword evidence="3" id="KW-1185">Reference proteome</keyword>
<proteinExistence type="predicted"/>
<accession>A0A1Y1Z8G3</accession>
<protein>
    <recommendedName>
        <fullName evidence="4">CsbD-like domain-containing protein</fullName>
    </recommendedName>
</protein>
<dbReference type="AlphaFoldDB" id="A0A1Y1Z8G3"/>
<comment type="caution">
    <text evidence="2">The sequence shown here is derived from an EMBL/GenBank/DDBJ whole genome shotgun (WGS) entry which is preliminary data.</text>
</comment>
<dbReference type="InParanoid" id="A0A1Y1Z8G3"/>
<reference evidence="2 3" key="1">
    <citation type="submission" date="2016-07" db="EMBL/GenBank/DDBJ databases">
        <title>Pervasive Adenine N6-methylation of Active Genes in Fungi.</title>
        <authorList>
            <consortium name="DOE Joint Genome Institute"/>
            <person name="Mondo S.J."/>
            <person name="Dannebaum R.O."/>
            <person name="Kuo R.C."/>
            <person name="Labutti K."/>
            <person name="Haridas S."/>
            <person name="Kuo A."/>
            <person name="Salamov A."/>
            <person name="Ahrendt S.R."/>
            <person name="Lipzen A."/>
            <person name="Sullivan W."/>
            <person name="Andreopoulos W.B."/>
            <person name="Clum A."/>
            <person name="Lindquist E."/>
            <person name="Daum C."/>
            <person name="Ramamoorthy G.K."/>
            <person name="Gryganskyi A."/>
            <person name="Culley D."/>
            <person name="Magnuson J.K."/>
            <person name="James T.Y."/>
            <person name="O'Malley M.A."/>
            <person name="Stajich J.E."/>
            <person name="Spatafora J.W."/>
            <person name="Visel A."/>
            <person name="Grigoriev I.V."/>
        </authorList>
    </citation>
    <scope>NUCLEOTIDE SEQUENCE [LARGE SCALE GENOMIC DNA]</scope>
    <source>
        <strain evidence="2 3">CBS 931.73</strain>
    </source>
</reference>
<gene>
    <name evidence="2" type="ORF">K493DRAFT_18120</name>
</gene>